<dbReference type="Proteomes" id="UP000594638">
    <property type="component" value="Unassembled WGS sequence"/>
</dbReference>
<proteinExistence type="predicted"/>
<evidence type="ECO:0000256" key="1">
    <source>
        <dbReference type="SAM" id="MobiDB-lite"/>
    </source>
</evidence>
<organism evidence="2 3">
    <name type="scientific">Olea europaea subsp. europaea</name>
    <dbReference type="NCBI Taxonomy" id="158383"/>
    <lineage>
        <taxon>Eukaryota</taxon>
        <taxon>Viridiplantae</taxon>
        <taxon>Streptophyta</taxon>
        <taxon>Embryophyta</taxon>
        <taxon>Tracheophyta</taxon>
        <taxon>Spermatophyta</taxon>
        <taxon>Magnoliopsida</taxon>
        <taxon>eudicotyledons</taxon>
        <taxon>Gunneridae</taxon>
        <taxon>Pentapetalae</taxon>
        <taxon>asterids</taxon>
        <taxon>lamiids</taxon>
        <taxon>Lamiales</taxon>
        <taxon>Oleaceae</taxon>
        <taxon>Oleeae</taxon>
        <taxon>Olea</taxon>
    </lineage>
</organism>
<feature type="region of interest" description="Disordered" evidence="1">
    <location>
        <begin position="167"/>
        <end position="191"/>
    </location>
</feature>
<feature type="region of interest" description="Disordered" evidence="1">
    <location>
        <begin position="277"/>
        <end position="306"/>
    </location>
</feature>
<dbReference type="EMBL" id="CACTIH010000106">
    <property type="protein sequence ID" value="CAA2954109.1"/>
    <property type="molecule type" value="Genomic_DNA"/>
</dbReference>
<feature type="compositionally biased region" description="Acidic residues" evidence="1">
    <location>
        <begin position="56"/>
        <end position="66"/>
    </location>
</feature>
<evidence type="ECO:0000313" key="3">
    <source>
        <dbReference type="Proteomes" id="UP000594638"/>
    </source>
</evidence>
<keyword evidence="3" id="KW-1185">Reference proteome</keyword>
<comment type="caution">
    <text evidence="2">The sequence shown here is derived from an EMBL/GenBank/DDBJ whole genome shotgun (WGS) entry which is preliminary data.</text>
</comment>
<reference evidence="2 3" key="1">
    <citation type="submission" date="2019-12" db="EMBL/GenBank/DDBJ databases">
        <authorList>
            <person name="Alioto T."/>
            <person name="Alioto T."/>
            <person name="Gomez Garrido J."/>
        </authorList>
    </citation>
    <scope>NUCLEOTIDE SEQUENCE [LARGE SCALE GENOMIC DNA]</scope>
</reference>
<feature type="compositionally biased region" description="Acidic residues" evidence="1">
    <location>
        <begin position="77"/>
        <end position="88"/>
    </location>
</feature>
<evidence type="ECO:0000313" key="2">
    <source>
        <dbReference type="EMBL" id="CAA2954109.1"/>
    </source>
</evidence>
<feature type="region of interest" description="Disordered" evidence="1">
    <location>
        <begin position="48"/>
        <end position="88"/>
    </location>
</feature>
<name>A0A8S0PRX7_OLEEU</name>
<protein>
    <submittedName>
        <fullName evidence="2">Uncharacterized protein</fullName>
    </submittedName>
</protein>
<dbReference type="Gramene" id="OE9A048198T1">
    <property type="protein sequence ID" value="OE9A048198C1"/>
    <property type="gene ID" value="OE9A048198"/>
</dbReference>
<accession>A0A8S0PRX7</accession>
<dbReference type="AlphaFoldDB" id="A0A8S0PRX7"/>
<sequence length="306" mass="34302">MLQLPMFATLKPTKAERGQPHIATLVSFNDRPVPVLDYLARDSIAPQFHAERLDTPEESTFEDETTDEAHEGSGTSGEEDESEADDSGMAEGTIHLLCPTNCNERIEPHNRRYSGYVAGSKNSHGNAAPHREVRNHAILIRRIKKIEGHHIHRRPRIRLYNTARATDVDPEPRRPDYVGHHPLPDGPDKDIGIDRQEEDGMCIIKEHMEPCPDEQDLPLPTGIESLQGTWHTFIYARTITSCRCPLESKKCKPKGAFPGDRDEEQDMLPTEIEHLQADSEPCPDNDPGSVPVGIDEVHGIPSFIEN</sequence>
<gene>
    <name evidence="2" type="ORF">OLEA9_A048198</name>
</gene>